<keyword evidence="7" id="KW-1015">Disulfide bond</keyword>
<feature type="domain" description="Peptidase C1A papain C-terminal" evidence="8">
    <location>
        <begin position="459"/>
        <end position="706"/>
    </location>
</feature>
<dbReference type="PROSITE" id="PS00640">
    <property type="entry name" value="THIOL_PROTEASE_ASN"/>
    <property type="match status" value="1"/>
</dbReference>
<dbReference type="GO" id="GO:0008234">
    <property type="term" value="F:cysteine-type peptidase activity"/>
    <property type="evidence" value="ECO:0007669"/>
    <property type="project" value="UniProtKB-KW"/>
</dbReference>
<dbReference type="SMART" id="SM00645">
    <property type="entry name" value="Pept_C1"/>
    <property type="match status" value="2"/>
</dbReference>
<feature type="domain" description="Peptidase C1A papain C-terminal" evidence="8">
    <location>
        <begin position="119"/>
        <end position="370"/>
    </location>
</feature>
<dbReference type="FunFam" id="3.90.70.10:FF:000031">
    <property type="entry name" value="Cathepsin B"/>
    <property type="match status" value="2"/>
</dbReference>
<gene>
    <name evidence="9" type="ORF">AGLY_004130</name>
</gene>
<dbReference type="Proteomes" id="UP000475862">
    <property type="component" value="Unassembled WGS sequence"/>
</dbReference>
<accession>A0A6G0TXC7</accession>
<evidence type="ECO:0000313" key="10">
    <source>
        <dbReference type="Proteomes" id="UP000475862"/>
    </source>
</evidence>
<dbReference type="InterPro" id="IPR000668">
    <property type="entry name" value="Peptidase_C1A_C"/>
</dbReference>
<comment type="similarity">
    <text evidence="1">Belongs to the peptidase C1 family.</text>
</comment>
<organism evidence="9 10">
    <name type="scientific">Aphis glycines</name>
    <name type="common">Soybean aphid</name>
    <dbReference type="NCBI Taxonomy" id="307491"/>
    <lineage>
        <taxon>Eukaryota</taxon>
        <taxon>Metazoa</taxon>
        <taxon>Ecdysozoa</taxon>
        <taxon>Arthropoda</taxon>
        <taxon>Hexapoda</taxon>
        <taxon>Insecta</taxon>
        <taxon>Pterygota</taxon>
        <taxon>Neoptera</taxon>
        <taxon>Paraneoptera</taxon>
        <taxon>Hemiptera</taxon>
        <taxon>Sternorrhyncha</taxon>
        <taxon>Aphidomorpha</taxon>
        <taxon>Aphidoidea</taxon>
        <taxon>Aphididae</taxon>
        <taxon>Aphidini</taxon>
        <taxon>Aphis</taxon>
        <taxon>Aphis</taxon>
    </lineage>
</organism>
<evidence type="ECO:0000256" key="7">
    <source>
        <dbReference type="ARBA" id="ARBA00023157"/>
    </source>
</evidence>
<dbReference type="InterPro" id="IPR013128">
    <property type="entry name" value="Peptidase_C1A"/>
</dbReference>
<dbReference type="OrthoDB" id="640249at2759"/>
<dbReference type="SUPFAM" id="SSF54001">
    <property type="entry name" value="Cysteine proteinases"/>
    <property type="match status" value="2"/>
</dbReference>
<comment type="caution">
    <text evidence="9">The sequence shown here is derived from an EMBL/GenBank/DDBJ whole genome shotgun (WGS) entry which is preliminary data.</text>
</comment>
<proteinExistence type="inferred from homology"/>
<dbReference type="CDD" id="cd02620">
    <property type="entry name" value="Peptidase_C1A_CathepsinB"/>
    <property type="match status" value="2"/>
</dbReference>
<evidence type="ECO:0000259" key="8">
    <source>
        <dbReference type="SMART" id="SM00645"/>
    </source>
</evidence>
<keyword evidence="5" id="KW-0788">Thiol protease</keyword>
<name>A0A6G0TXC7_APHGL</name>
<evidence type="ECO:0000256" key="6">
    <source>
        <dbReference type="ARBA" id="ARBA00023145"/>
    </source>
</evidence>
<evidence type="ECO:0000256" key="5">
    <source>
        <dbReference type="ARBA" id="ARBA00022807"/>
    </source>
</evidence>
<protein>
    <recommendedName>
        <fullName evidence="8">Peptidase C1A papain C-terminal domain-containing protein</fullName>
    </recommendedName>
</protein>
<dbReference type="Gene3D" id="3.90.70.10">
    <property type="entry name" value="Cysteine proteinases"/>
    <property type="match status" value="2"/>
</dbReference>
<sequence>MMLKLKKPITSKTMAFIFFNIHLQQKLLISIIIMFRNKKILLLLLFCNIWLSCNAKFKLQHIVEHVNRANVSWEAGINHFSTSNYKNIVGTWGHQQNDKMIDIIGHKEDNHDSNGFNGFPENFDARNHWFECVSISHIWNQGNCAADWAISVTSAINDRICVKSKKNITAFYSPQKVLSCCDDCGDGCNGGYSGAAWNYWTKRGLVTGGDYGSNEGCQPWLIPPCNHTVLDERRTSYMCGKYKSETPKCNLNCYNPNYSKPFLKDISKGVRIERYCPGMIRKELMKHGPTTAIMRVYEDFLTYRSGVYRHVTGKLLGQITVKVIGWGVYRGVQYWLAANSWGTSWGDKGFFKIRRGYNDCLFEDYFISVIITMQRSWTNLMIENCVSKPLPQMHSGFDFTRNKMSVINVRILLLCIIVLSERCISLNDKNDFLNNNVNAPADATKTRFENNGFWDPLNLPKSFDAREKWCKCPSIGHIYDQGNCKSSYAISVASAVSDRICIHSNGTMKPKLSAQQILSCCYLCGDGCRGGDHAESWYFYKRHGLVSGGEYGSDEGCQPYTIEPCQHTETAVENKCSNKTLFTPECKFQCYNPNYGTIYAKDNHQGTYYRIPAYKAMKEIYENGPITASFYMYQDFVNYQSGVYAYNSGKYVTTQAVKIIGWGEENGTPYWLAANSFNTYWGDNGYAKILRGANECYIEEYMYAGLPLNIVCTYYI</sequence>
<dbReference type="InterPro" id="IPR025661">
    <property type="entry name" value="Pept_asp_AS"/>
</dbReference>
<dbReference type="PANTHER" id="PTHR12411">
    <property type="entry name" value="CYSTEINE PROTEASE FAMILY C1-RELATED"/>
    <property type="match status" value="1"/>
</dbReference>
<evidence type="ECO:0000256" key="1">
    <source>
        <dbReference type="ARBA" id="ARBA00008455"/>
    </source>
</evidence>
<keyword evidence="3" id="KW-0732">Signal</keyword>
<dbReference type="GO" id="GO:0006508">
    <property type="term" value="P:proteolysis"/>
    <property type="evidence" value="ECO:0007669"/>
    <property type="project" value="UniProtKB-KW"/>
</dbReference>
<evidence type="ECO:0000256" key="3">
    <source>
        <dbReference type="ARBA" id="ARBA00022729"/>
    </source>
</evidence>
<dbReference type="AlphaFoldDB" id="A0A6G0TXC7"/>
<dbReference type="EMBL" id="VYZN01000013">
    <property type="protein sequence ID" value="KAE9540885.1"/>
    <property type="molecule type" value="Genomic_DNA"/>
</dbReference>
<dbReference type="Pfam" id="PF00112">
    <property type="entry name" value="Peptidase_C1"/>
    <property type="match status" value="2"/>
</dbReference>
<keyword evidence="10" id="KW-1185">Reference proteome</keyword>
<keyword evidence="2" id="KW-0645">Protease</keyword>
<keyword evidence="6" id="KW-0865">Zymogen</keyword>
<evidence type="ECO:0000313" key="9">
    <source>
        <dbReference type="EMBL" id="KAE9540885.1"/>
    </source>
</evidence>
<evidence type="ECO:0000256" key="2">
    <source>
        <dbReference type="ARBA" id="ARBA00022670"/>
    </source>
</evidence>
<reference evidence="9 10" key="1">
    <citation type="submission" date="2019-08" db="EMBL/GenBank/DDBJ databases">
        <title>The genome of the soybean aphid Biotype 1, its phylome, world population structure and adaptation to the North American continent.</title>
        <authorList>
            <person name="Giordano R."/>
            <person name="Donthu R.K."/>
            <person name="Hernandez A.G."/>
            <person name="Wright C.L."/>
            <person name="Zimin A.V."/>
        </authorList>
    </citation>
    <scope>NUCLEOTIDE SEQUENCE [LARGE SCALE GENOMIC DNA]</scope>
    <source>
        <tissue evidence="9">Whole aphids</tissue>
    </source>
</reference>
<dbReference type="InterPro" id="IPR038765">
    <property type="entry name" value="Papain-like_cys_pep_sf"/>
</dbReference>
<keyword evidence="4" id="KW-0378">Hydrolase</keyword>
<evidence type="ECO:0000256" key="4">
    <source>
        <dbReference type="ARBA" id="ARBA00022801"/>
    </source>
</evidence>